<dbReference type="RefSeq" id="WP_126702960.1">
    <property type="nucleotide sequence ID" value="NZ_CP034593.1"/>
</dbReference>
<dbReference type="PANTHER" id="PTHR43553">
    <property type="entry name" value="HEAVY METAL TRANSPORTER"/>
    <property type="match status" value="1"/>
</dbReference>
<keyword evidence="2" id="KW-0813">Transport</keyword>
<dbReference type="KEGG" id="flh:EJ997_01220"/>
<dbReference type="SUPFAM" id="SSF52540">
    <property type="entry name" value="P-loop containing nucleoside triphosphate hydrolases"/>
    <property type="match status" value="2"/>
</dbReference>
<dbReference type="InterPro" id="IPR003593">
    <property type="entry name" value="AAA+_ATPase"/>
</dbReference>
<name>A0A3Q9G5L1_9ACTO</name>
<accession>A0A3Q9G5L1</accession>
<dbReference type="AlphaFoldDB" id="A0A3Q9G5L1"/>
<dbReference type="GO" id="GO:0005524">
    <property type="term" value="F:ATP binding"/>
    <property type="evidence" value="ECO:0007669"/>
    <property type="project" value="UniProtKB-KW"/>
</dbReference>
<dbReference type="PANTHER" id="PTHR43553:SF24">
    <property type="entry name" value="ENERGY-COUPLING FACTOR TRANSPORTER ATP-BINDING PROTEIN ECFA1"/>
    <property type="match status" value="1"/>
</dbReference>
<dbReference type="PROSITE" id="PS50893">
    <property type="entry name" value="ABC_TRANSPORTER_2"/>
    <property type="match status" value="2"/>
</dbReference>
<proteinExistence type="inferred from homology"/>
<organism evidence="6 7">
    <name type="scientific">Flaviflexus ciconiae</name>
    <dbReference type="NCBI Taxonomy" id="2496867"/>
    <lineage>
        <taxon>Bacteria</taxon>
        <taxon>Bacillati</taxon>
        <taxon>Actinomycetota</taxon>
        <taxon>Actinomycetes</taxon>
        <taxon>Actinomycetales</taxon>
        <taxon>Actinomycetaceae</taxon>
        <taxon>Flaviflexus</taxon>
    </lineage>
</organism>
<dbReference type="Gene3D" id="3.40.50.300">
    <property type="entry name" value="P-loop containing nucleotide triphosphate hydrolases"/>
    <property type="match status" value="2"/>
</dbReference>
<dbReference type="OrthoDB" id="501320at2"/>
<dbReference type="InterPro" id="IPR050095">
    <property type="entry name" value="ECF_ABC_transporter_ATP-bd"/>
</dbReference>
<dbReference type="InterPro" id="IPR015856">
    <property type="entry name" value="ABC_transpr_CbiO/EcfA_su"/>
</dbReference>
<sequence>MSNPIITVSDLSFRYPGAEEDTLKNVNLTIERGDFVAIVGGNGSGKTTLCKTFNGLIPHYWNGDFAGDVVVDGIDTFESNVAVLSSKVGYVYQDFQNQLVRPTVRDEIRFGPVNFGHADFEERSAEVLHTLGIENIADRFTWALSGGQAHTTALAAVLALRPDIVVVDEPVAELDPARAHEIYRQLQELNEQGLTIITIEHHAEFIAQYAKSVVLMADGAPVWHLNIDEAVNRTDELEEHGIPAPQVVQVCSTMGMERAPRDVPTAARMLEDRGMATGMVTALPRHRPAERVVARTTDLHHGYKSVGGDVLPVLKGINLEFYAGDRIAVVGGNGSGKTTLLKQLAGLSVPRSGEVEIDGVNTRSRSASKLSEIAAYLYQHPQQMFLKDSIRSDIALFPEGRGIENWEELVDDTLNRVNLTDFADRDGRALSGGQQRRATLAIGLAMRPRILLLDEPTSSLDVSSREDVTTMLAELAGVIECTVVATHDMHLVAEWANRVIVLENGTVAADLEPRELFTMPETLARARVVPPQVVLLGNELGVTPPPLSVDELVSALQNSMEAV</sequence>
<evidence type="ECO:0000256" key="1">
    <source>
        <dbReference type="ARBA" id="ARBA00005417"/>
    </source>
</evidence>
<dbReference type="PROSITE" id="PS00211">
    <property type="entry name" value="ABC_TRANSPORTER_1"/>
    <property type="match status" value="1"/>
</dbReference>
<dbReference type="SMART" id="SM00382">
    <property type="entry name" value="AAA"/>
    <property type="match status" value="2"/>
</dbReference>
<dbReference type="GO" id="GO:0043190">
    <property type="term" value="C:ATP-binding cassette (ABC) transporter complex"/>
    <property type="evidence" value="ECO:0007669"/>
    <property type="project" value="TreeGrafter"/>
</dbReference>
<feature type="domain" description="ABC transporter" evidence="5">
    <location>
        <begin position="294"/>
        <end position="529"/>
    </location>
</feature>
<dbReference type="InterPro" id="IPR017871">
    <property type="entry name" value="ABC_transporter-like_CS"/>
</dbReference>
<dbReference type="GO" id="GO:0016887">
    <property type="term" value="F:ATP hydrolysis activity"/>
    <property type="evidence" value="ECO:0007669"/>
    <property type="project" value="InterPro"/>
</dbReference>
<evidence type="ECO:0000256" key="2">
    <source>
        <dbReference type="ARBA" id="ARBA00022448"/>
    </source>
</evidence>
<evidence type="ECO:0000256" key="3">
    <source>
        <dbReference type="ARBA" id="ARBA00022741"/>
    </source>
</evidence>
<dbReference type="CDD" id="cd03225">
    <property type="entry name" value="ABC_cobalt_CbiO_domain1"/>
    <property type="match status" value="2"/>
</dbReference>
<dbReference type="InterPro" id="IPR003439">
    <property type="entry name" value="ABC_transporter-like_ATP-bd"/>
</dbReference>
<evidence type="ECO:0000313" key="6">
    <source>
        <dbReference type="EMBL" id="AZQ76151.1"/>
    </source>
</evidence>
<feature type="domain" description="ABC transporter" evidence="5">
    <location>
        <begin position="6"/>
        <end position="243"/>
    </location>
</feature>
<reference evidence="6 7" key="1">
    <citation type="submission" date="2018-12" db="EMBL/GenBank/DDBJ databases">
        <title>Complete genome sequence of Flaviflexus sp. H23T48.</title>
        <authorList>
            <person name="Bae J.-W."/>
            <person name="Lee J.-Y."/>
        </authorList>
    </citation>
    <scope>NUCLEOTIDE SEQUENCE [LARGE SCALE GENOMIC DNA]</scope>
    <source>
        <strain evidence="6 7">H23T48</strain>
    </source>
</reference>
<keyword evidence="4 6" id="KW-0067">ATP-binding</keyword>
<dbReference type="GO" id="GO:0042626">
    <property type="term" value="F:ATPase-coupled transmembrane transporter activity"/>
    <property type="evidence" value="ECO:0007669"/>
    <property type="project" value="TreeGrafter"/>
</dbReference>
<keyword evidence="7" id="KW-1185">Reference proteome</keyword>
<protein>
    <submittedName>
        <fullName evidence="6">ABC transporter ATP-binding protein</fullName>
    </submittedName>
</protein>
<dbReference type="EMBL" id="CP034593">
    <property type="protein sequence ID" value="AZQ76151.1"/>
    <property type="molecule type" value="Genomic_DNA"/>
</dbReference>
<gene>
    <name evidence="6" type="ORF">EJ997_01220</name>
</gene>
<evidence type="ECO:0000256" key="4">
    <source>
        <dbReference type="ARBA" id="ARBA00022840"/>
    </source>
</evidence>
<keyword evidence="3" id="KW-0547">Nucleotide-binding</keyword>
<dbReference type="Pfam" id="PF00005">
    <property type="entry name" value="ABC_tran"/>
    <property type="match status" value="2"/>
</dbReference>
<evidence type="ECO:0000259" key="5">
    <source>
        <dbReference type="PROSITE" id="PS50893"/>
    </source>
</evidence>
<evidence type="ECO:0000313" key="7">
    <source>
        <dbReference type="Proteomes" id="UP000280344"/>
    </source>
</evidence>
<dbReference type="Proteomes" id="UP000280344">
    <property type="component" value="Chromosome"/>
</dbReference>
<comment type="similarity">
    <text evidence="1">Belongs to the ABC transporter superfamily.</text>
</comment>
<dbReference type="InterPro" id="IPR027417">
    <property type="entry name" value="P-loop_NTPase"/>
</dbReference>